<reference evidence="1 2" key="1">
    <citation type="submission" date="2019-03" db="EMBL/GenBank/DDBJ databases">
        <title>Nematode-trapping fungi genome.</title>
        <authorList>
            <person name="Vidal-Diez De Ulzurrun G."/>
        </authorList>
    </citation>
    <scope>NUCLEOTIDE SEQUENCE [LARGE SCALE GENOMIC DNA]</scope>
    <source>
        <strain evidence="1 2">TWF154</strain>
    </source>
</reference>
<gene>
    <name evidence="1" type="ORF">EYR41_006405</name>
</gene>
<sequence>MSDVPKKSTVDLDSYTPLLNFGKGHEHAYEIKRGWQMDTPKGSNSQEQFPGIGTGRLWFAGPTFQQEYMEGSSSSGQGVREYCVLPRDTLA</sequence>
<dbReference type="AlphaFoldDB" id="A0A7C8P1V8"/>
<accession>A0A7C8P1V8</accession>
<comment type="caution">
    <text evidence="1">The sequence shown here is derived from an EMBL/GenBank/DDBJ whole genome shotgun (WGS) entry which is preliminary data.</text>
</comment>
<name>A0A7C8P1V8_ORBOL</name>
<evidence type="ECO:0000313" key="1">
    <source>
        <dbReference type="EMBL" id="TGJ70446.1"/>
    </source>
</evidence>
<evidence type="ECO:0000313" key="2">
    <source>
        <dbReference type="Proteomes" id="UP000297595"/>
    </source>
</evidence>
<dbReference type="Proteomes" id="UP000297595">
    <property type="component" value="Unassembled WGS sequence"/>
</dbReference>
<organism evidence="1 2">
    <name type="scientific">Orbilia oligospora</name>
    <name type="common">Nematode-trapping fungus</name>
    <name type="synonym">Arthrobotrys oligospora</name>
    <dbReference type="NCBI Taxonomy" id="2813651"/>
    <lineage>
        <taxon>Eukaryota</taxon>
        <taxon>Fungi</taxon>
        <taxon>Dikarya</taxon>
        <taxon>Ascomycota</taxon>
        <taxon>Pezizomycotina</taxon>
        <taxon>Orbiliomycetes</taxon>
        <taxon>Orbiliales</taxon>
        <taxon>Orbiliaceae</taxon>
        <taxon>Orbilia</taxon>
    </lineage>
</organism>
<protein>
    <submittedName>
        <fullName evidence="1">Uncharacterized protein</fullName>
    </submittedName>
</protein>
<dbReference type="EMBL" id="SOZJ01000003">
    <property type="protein sequence ID" value="TGJ70446.1"/>
    <property type="molecule type" value="Genomic_DNA"/>
</dbReference>
<proteinExistence type="predicted"/>